<reference evidence="3" key="1">
    <citation type="journal article" date="2020" name="MBio">
        <title>Horizontal gene transfer to a defensive symbiont with a reduced genome amongst a multipartite beetle microbiome.</title>
        <authorList>
            <person name="Waterworth S.C."/>
            <person name="Florez L.V."/>
            <person name="Rees E.R."/>
            <person name="Hertweck C."/>
            <person name="Kaltenpoth M."/>
            <person name="Kwan J.C."/>
        </authorList>
    </citation>
    <scope>NUCLEOTIDE SEQUENCE [LARGE SCALE GENOMIC DNA]</scope>
</reference>
<comment type="caution">
    <text evidence="2">The sequence shown here is derived from an EMBL/GenBank/DDBJ whole genome shotgun (WGS) entry which is preliminary data.</text>
</comment>
<feature type="compositionally biased region" description="Basic and acidic residues" evidence="1">
    <location>
        <begin position="61"/>
        <end position="74"/>
    </location>
</feature>
<name>A0A7V8FIZ7_STEMA</name>
<sequence>MSQTPSAPRQQRGFARMDAQQQRQIAAKGGRAAHASGNAHEFTSSEARDAGRKGGIAVSQDRQHMARIGREGGHARHAQQR</sequence>
<gene>
    <name evidence="2" type="ORF">GAK31_00143</name>
</gene>
<organism evidence="2 3">
    <name type="scientific">Stenotrophomonas maltophilia</name>
    <name type="common">Pseudomonas maltophilia</name>
    <name type="synonym">Xanthomonas maltophilia</name>
    <dbReference type="NCBI Taxonomy" id="40324"/>
    <lineage>
        <taxon>Bacteria</taxon>
        <taxon>Pseudomonadati</taxon>
        <taxon>Pseudomonadota</taxon>
        <taxon>Gammaproteobacteria</taxon>
        <taxon>Lysobacterales</taxon>
        <taxon>Lysobacteraceae</taxon>
        <taxon>Stenotrophomonas</taxon>
        <taxon>Stenotrophomonas maltophilia group</taxon>
    </lineage>
</organism>
<protein>
    <recommendedName>
        <fullName evidence="4">General stress protein</fullName>
    </recommendedName>
</protein>
<dbReference type="InterPro" id="IPR052590">
    <property type="entry name" value="Stress/Virulence-Domain"/>
</dbReference>
<dbReference type="InterPro" id="IPR019626">
    <property type="entry name" value="Stress-induced_KGG_rpt"/>
</dbReference>
<dbReference type="EMBL" id="WNDS01000001">
    <property type="protein sequence ID" value="KAF1016884.1"/>
    <property type="molecule type" value="Genomic_DNA"/>
</dbReference>
<evidence type="ECO:0000313" key="3">
    <source>
        <dbReference type="Proteomes" id="UP000487117"/>
    </source>
</evidence>
<feature type="region of interest" description="Disordered" evidence="1">
    <location>
        <begin position="1"/>
        <end position="81"/>
    </location>
</feature>
<evidence type="ECO:0000256" key="1">
    <source>
        <dbReference type="SAM" id="MobiDB-lite"/>
    </source>
</evidence>
<dbReference type="Pfam" id="PF10685">
    <property type="entry name" value="KGG"/>
    <property type="match status" value="1"/>
</dbReference>
<accession>A0A7V8FIZ7</accession>
<evidence type="ECO:0008006" key="4">
    <source>
        <dbReference type="Google" id="ProtNLM"/>
    </source>
</evidence>
<dbReference type="PANTHER" id="PTHR36569">
    <property type="match status" value="1"/>
</dbReference>
<dbReference type="Proteomes" id="UP000487117">
    <property type="component" value="Unassembled WGS sequence"/>
</dbReference>
<evidence type="ECO:0000313" key="2">
    <source>
        <dbReference type="EMBL" id="KAF1016884.1"/>
    </source>
</evidence>
<dbReference type="AlphaFoldDB" id="A0A7V8FIZ7"/>
<dbReference type="PANTHER" id="PTHR36569:SF5">
    <property type="entry name" value="CONIDIATION-SPECIFIC PROTEIN 10 (EUROFUNG)"/>
    <property type="match status" value="1"/>
</dbReference>
<proteinExistence type="predicted"/>